<dbReference type="AlphaFoldDB" id="A0A2G8KX66"/>
<accession>A0A2G8KX66</accession>
<dbReference type="Proteomes" id="UP000230750">
    <property type="component" value="Unassembled WGS sequence"/>
</dbReference>
<keyword evidence="3" id="KW-1185">Reference proteome</keyword>
<organism evidence="2 3">
    <name type="scientific">Stichopus japonicus</name>
    <name type="common">Sea cucumber</name>
    <dbReference type="NCBI Taxonomy" id="307972"/>
    <lineage>
        <taxon>Eukaryota</taxon>
        <taxon>Metazoa</taxon>
        <taxon>Echinodermata</taxon>
        <taxon>Eleutherozoa</taxon>
        <taxon>Echinozoa</taxon>
        <taxon>Holothuroidea</taxon>
        <taxon>Aspidochirotacea</taxon>
        <taxon>Aspidochirotida</taxon>
        <taxon>Stichopodidae</taxon>
        <taxon>Apostichopus</taxon>
    </lineage>
</organism>
<name>A0A2G8KX66_STIJA</name>
<protein>
    <submittedName>
        <fullName evidence="2">Uncharacterized protein</fullName>
    </submittedName>
</protein>
<proteinExistence type="predicted"/>
<evidence type="ECO:0000256" key="1">
    <source>
        <dbReference type="SAM" id="MobiDB-lite"/>
    </source>
</evidence>
<sequence length="320" mass="36443">MSPLDRTLDLLAKSRAQLRSNMSSSSPSTVTNWKVAVKPNTNKAKGIEKGSTSVPKARGNKVKSSLVKKQRSGKELKKKAIGNMKTITTPKMVLDSDAEVEEPEDEGQVFSSESEMGDEAIRQQYCKTKNLRFVRPGYFVELCTRRRQNIQHLYKIFGDSKDCKQDRSGEVGPRALSMASIYNLWLRPIRQCPLSNTEEPHWLHGLIERNDMKNKRLKTIHDKIISDTTDDILELLELKVQLKRIILSEKKTQTEVTKKRKELLELQQHQRSLHGRILDMKKMKESATNDNANEEEIEEFLNSLGNLYKEDASSVSSGGN</sequence>
<evidence type="ECO:0000313" key="3">
    <source>
        <dbReference type="Proteomes" id="UP000230750"/>
    </source>
</evidence>
<feature type="region of interest" description="Disordered" evidence="1">
    <location>
        <begin position="40"/>
        <end position="63"/>
    </location>
</feature>
<evidence type="ECO:0000313" key="2">
    <source>
        <dbReference type="EMBL" id="PIK52589.1"/>
    </source>
</evidence>
<dbReference type="OrthoDB" id="10623121at2759"/>
<gene>
    <name evidence="2" type="ORF">BSL78_10531</name>
</gene>
<reference evidence="2 3" key="1">
    <citation type="journal article" date="2017" name="PLoS Biol.">
        <title>The sea cucumber genome provides insights into morphological evolution and visceral regeneration.</title>
        <authorList>
            <person name="Zhang X."/>
            <person name="Sun L."/>
            <person name="Yuan J."/>
            <person name="Sun Y."/>
            <person name="Gao Y."/>
            <person name="Zhang L."/>
            <person name="Li S."/>
            <person name="Dai H."/>
            <person name="Hamel J.F."/>
            <person name="Liu C."/>
            <person name="Yu Y."/>
            <person name="Liu S."/>
            <person name="Lin W."/>
            <person name="Guo K."/>
            <person name="Jin S."/>
            <person name="Xu P."/>
            <person name="Storey K.B."/>
            <person name="Huan P."/>
            <person name="Zhang T."/>
            <person name="Zhou Y."/>
            <person name="Zhang J."/>
            <person name="Lin C."/>
            <person name="Li X."/>
            <person name="Xing L."/>
            <person name="Huo D."/>
            <person name="Sun M."/>
            <person name="Wang L."/>
            <person name="Mercier A."/>
            <person name="Li F."/>
            <person name="Yang H."/>
            <person name="Xiang J."/>
        </authorList>
    </citation>
    <scope>NUCLEOTIDE SEQUENCE [LARGE SCALE GENOMIC DNA]</scope>
    <source>
        <strain evidence="2">Shaxun</strain>
        <tissue evidence="2">Muscle</tissue>
    </source>
</reference>
<comment type="caution">
    <text evidence="2">The sequence shown here is derived from an EMBL/GenBank/DDBJ whole genome shotgun (WGS) entry which is preliminary data.</text>
</comment>
<dbReference type="EMBL" id="MRZV01000323">
    <property type="protein sequence ID" value="PIK52589.1"/>
    <property type="molecule type" value="Genomic_DNA"/>
</dbReference>